<gene>
    <name evidence="2" type="ORF">GOODEAATRI_031411</name>
</gene>
<accession>A0ABV0NF72</accession>
<feature type="compositionally biased region" description="Acidic residues" evidence="1">
    <location>
        <begin position="177"/>
        <end position="201"/>
    </location>
</feature>
<sequence length="264" mass="29688">MLVHGNHRSRHEHGGEKLPDCSELVLGSPLLSHALVVEPHQRQECVEVLEWHGGSEDHPLSAFQRMATDSPRDRNTAARSSRPTKSRSSTSSGATAVVTCAAAVAAAATMAVSPVNETHGMQRARQIELRQQSSHDPEESESAASTGTRVPREVDGEDKREDTDEQNEREEKVLKTEEEEEEKTEEEEDEDAEDDRGDEGYEAVWVKEKVKEKKVDYDNHCDEPDERWDGEISFATSSCFPLSQKVWVGYEHIRVPRGSRPYRL</sequence>
<feature type="region of interest" description="Disordered" evidence="1">
    <location>
        <begin position="65"/>
        <end position="95"/>
    </location>
</feature>
<dbReference type="Proteomes" id="UP001476798">
    <property type="component" value="Unassembled WGS sequence"/>
</dbReference>
<evidence type="ECO:0000256" key="1">
    <source>
        <dbReference type="SAM" id="MobiDB-lite"/>
    </source>
</evidence>
<feature type="compositionally biased region" description="Basic and acidic residues" evidence="1">
    <location>
        <begin position="150"/>
        <end position="162"/>
    </location>
</feature>
<feature type="compositionally biased region" description="Low complexity" evidence="1">
    <location>
        <begin position="77"/>
        <end position="95"/>
    </location>
</feature>
<proteinExistence type="predicted"/>
<keyword evidence="3" id="KW-1185">Reference proteome</keyword>
<evidence type="ECO:0000313" key="2">
    <source>
        <dbReference type="EMBL" id="MEQ2170060.1"/>
    </source>
</evidence>
<organism evidence="2 3">
    <name type="scientific">Goodea atripinnis</name>
    <dbReference type="NCBI Taxonomy" id="208336"/>
    <lineage>
        <taxon>Eukaryota</taxon>
        <taxon>Metazoa</taxon>
        <taxon>Chordata</taxon>
        <taxon>Craniata</taxon>
        <taxon>Vertebrata</taxon>
        <taxon>Euteleostomi</taxon>
        <taxon>Actinopterygii</taxon>
        <taxon>Neopterygii</taxon>
        <taxon>Teleostei</taxon>
        <taxon>Neoteleostei</taxon>
        <taxon>Acanthomorphata</taxon>
        <taxon>Ovalentaria</taxon>
        <taxon>Atherinomorphae</taxon>
        <taxon>Cyprinodontiformes</taxon>
        <taxon>Goodeidae</taxon>
        <taxon>Goodea</taxon>
    </lineage>
</organism>
<name>A0ABV0NF72_9TELE</name>
<comment type="caution">
    <text evidence="2">The sequence shown here is derived from an EMBL/GenBank/DDBJ whole genome shotgun (WGS) entry which is preliminary data.</text>
</comment>
<evidence type="ECO:0000313" key="3">
    <source>
        <dbReference type="Proteomes" id="UP001476798"/>
    </source>
</evidence>
<feature type="region of interest" description="Disordered" evidence="1">
    <location>
        <begin position="127"/>
        <end position="203"/>
    </location>
</feature>
<dbReference type="EMBL" id="JAHRIO010035318">
    <property type="protein sequence ID" value="MEQ2170060.1"/>
    <property type="molecule type" value="Genomic_DNA"/>
</dbReference>
<protein>
    <submittedName>
        <fullName evidence="2">Uncharacterized protein</fullName>
    </submittedName>
</protein>
<reference evidence="2 3" key="1">
    <citation type="submission" date="2021-06" db="EMBL/GenBank/DDBJ databases">
        <authorList>
            <person name="Palmer J.M."/>
        </authorList>
    </citation>
    <scope>NUCLEOTIDE SEQUENCE [LARGE SCALE GENOMIC DNA]</scope>
    <source>
        <strain evidence="2 3">GA_2019</strain>
        <tissue evidence="2">Muscle</tissue>
    </source>
</reference>
<feature type="compositionally biased region" description="Basic and acidic residues" evidence="1">
    <location>
        <begin position="127"/>
        <end position="137"/>
    </location>
</feature>